<evidence type="ECO:0000256" key="2">
    <source>
        <dbReference type="ARBA" id="ARBA00007553"/>
    </source>
</evidence>
<dbReference type="Pfam" id="PF01510">
    <property type="entry name" value="Amidase_2"/>
    <property type="match status" value="1"/>
</dbReference>
<reference evidence="7" key="1">
    <citation type="journal article" date="2014" name="Int. J. Syst. Evol. Microbiol.">
        <title>Complete genome sequence of Corynebacterium casei LMG S-19264T (=DSM 44701T), isolated from a smear-ripened cheese.</title>
        <authorList>
            <consortium name="US DOE Joint Genome Institute (JGI-PGF)"/>
            <person name="Walter F."/>
            <person name="Albersmeier A."/>
            <person name="Kalinowski J."/>
            <person name="Ruckert C."/>
        </authorList>
    </citation>
    <scope>NUCLEOTIDE SEQUENCE</scope>
    <source>
        <strain evidence="7">VKM B-2555</strain>
    </source>
</reference>
<dbReference type="SUPFAM" id="SSF47090">
    <property type="entry name" value="PGBD-like"/>
    <property type="match status" value="1"/>
</dbReference>
<evidence type="ECO:0000256" key="4">
    <source>
        <dbReference type="ARBA" id="ARBA00022801"/>
    </source>
</evidence>
<keyword evidence="4" id="KW-0378">Hydrolase</keyword>
<evidence type="ECO:0000259" key="6">
    <source>
        <dbReference type="SMART" id="SM00644"/>
    </source>
</evidence>
<dbReference type="InterPro" id="IPR051206">
    <property type="entry name" value="NAMLAA_amidase_2"/>
</dbReference>
<evidence type="ECO:0000313" key="8">
    <source>
        <dbReference type="Proteomes" id="UP001143364"/>
    </source>
</evidence>
<sequence length="251" mass="27032">MSFTPDSPAVDEVRPAANHDGRGDAEIEILLLHYTGMASTAEACARLCEADSGVSCHYVVLEDGRILQLVAEARRAWHAGVSSWEGETNVNARSIGIEIANPGHPHGYPDFPEAQMNAVVALARDICARNQIRAERVLAHSDVAPARKIDPGEKFSWARLASEGVGHFVAPTPIGDDAGLREGDEGDPVEQLQTLLSLYGYGVEIDGRFSAATAAVVRAFQRHFRPARVDGVADFSTARTLRDLLAALPDR</sequence>
<keyword evidence="5" id="KW-0961">Cell wall biogenesis/degradation</keyword>
<accession>A0A9W6N399</accession>
<dbReference type="GO" id="GO:0008745">
    <property type="term" value="F:N-acetylmuramoyl-L-alanine amidase activity"/>
    <property type="evidence" value="ECO:0007669"/>
    <property type="project" value="UniProtKB-EC"/>
</dbReference>
<dbReference type="GO" id="GO:0071555">
    <property type="term" value="P:cell wall organization"/>
    <property type="evidence" value="ECO:0007669"/>
    <property type="project" value="UniProtKB-KW"/>
</dbReference>
<dbReference type="CDD" id="cd06583">
    <property type="entry name" value="PGRP"/>
    <property type="match status" value="1"/>
</dbReference>
<dbReference type="GO" id="GO:0019867">
    <property type="term" value="C:outer membrane"/>
    <property type="evidence" value="ECO:0007669"/>
    <property type="project" value="TreeGrafter"/>
</dbReference>
<dbReference type="Pfam" id="PF01471">
    <property type="entry name" value="PG_binding_1"/>
    <property type="match status" value="1"/>
</dbReference>
<dbReference type="Gene3D" id="1.10.101.10">
    <property type="entry name" value="PGBD-like superfamily/PGBD"/>
    <property type="match status" value="1"/>
</dbReference>
<comment type="catalytic activity">
    <reaction evidence="1">
        <text>Hydrolyzes the link between N-acetylmuramoyl residues and L-amino acid residues in certain cell-wall glycopeptides.</text>
        <dbReference type="EC" id="3.5.1.28"/>
    </reaction>
</comment>
<comment type="caution">
    <text evidence="7">The sequence shown here is derived from an EMBL/GenBank/DDBJ whole genome shotgun (WGS) entry which is preliminary data.</text>
</comment>
<name>A0A9W6N399_9HYPH</name>
<dbReference type="PANTHER" id="PTHR30417">
    <property type="entry name" value="N-ACETYLMURAMOYL-L-ALANINE AMIDASE AMID"/>
    <property type="match status" value="1"/>
</dbReference>
<dbReference type="InterPro" id="IPR036365">
    <property type="entry name" value="PGBD-like_sf"/>
</dbReference>
<feature type="domain" description="N-acetylmuramoyl-L-alanine amidase" evidence="6">
    <location>
        <begin position="16"/>
        <end position="152"/>
    </location>
</feature>
<dbReference type="GO" id="GO:0009254">
    <property type="term" value="P:peptidoglycan turnover"/>
    <property type="evidence" value="ECO:0007669"/>
    <property type="project" value="TreeGrafter"/>
</dbReference>
<gene>
    <name evidence="7" type="ORF">GCM10008171_13000</name>
</gene>
<dbReference type="SUPFAM" id="SSF55846">
    <property type="entry name" value="N-acetylmuramoyl-L-alanine amidase-like"/>
    <property type="match status" value="1"/>
</dbReference>
<organism evidence="7 8">
    <name type="scientific">Methylopila jiangsuensis</name>
    <dbReference type="NCBI Taxonomy" id="586230"/>
    <lineage>
        <taxon>Bacteria</taxon>
        <taxon>Pseudomonadati</taxon>
        <taxon>Pseudomonadota</taxon>
        <taxon>Alphaproteobacteria</taxon>
        <taxon>Hyphomicrobiales</taxon>
        <taxon>Methylopilaceae</taxon>
        <taxon>Methylopila</taxon>
    </lineage>
</organism>
<dbReference type="InterPro" id="IPR002502">
    <property type="entry name" value="Amidase_domain"/>
</dbReference>
<dbReference type="RefSeq" id="WP_271203970.1">
    <property type="nucleotide sequence ID" value="NZ_BSFK01000005.1"/>
</dbReference>
<dbReference type="PANTHER" id="PTHR30417:SF1">
    <property type="entry name" value="N-ACETYLMURAMOYL-L-ALANINE AMIDASE AMID"/>
    <property type="match status" value="1"/>
</dbReference>
<dbReference type="SMART" id="SM00644">
    <property type="entry name" value="Ami_2"/>
    <property type="match status" value="1"/>
</dbReference>
<proteinExistence type="inferred from homology"/>
<dbReference type="Gene3D" id="3.40.80.10">
    <property type="entry name" value="Peptidoglycan recognition protein-like"/>
    <property type="match status" value="1"/>
</dbReference>
<evidence type="ECO:0000256" key="5">
    <source>
        <dbReference type="ARBA" id="ARBA00023316"/>
    </source>
</evidence>
<dbReference type="Proteomes" id="UP001143364">
    <property type="component" value="Unassembled WGS sequence"/>
</dbReference>
<dbReference type="InterPro" id="IPR036366">
    <property type="entry name" value="PGBDSf"/>
</dbReference>
<dbReference type="EC" id="3.5.1.28" evidence="3"/>
<dbReference type="AlphaFoldDB" id="A0A9W6N399"/>
<dbReference type="GO" id="GO:0009253">
    <property type="term" value="P:peptidoglycan catabolic process"/>
    <property type="evidence" value="ECO:0007669"/>
    <property type="project" value="InterPro"/>
</dbReference>
<evidence type="ECO:0000256" key="3">
    <source>
        <dbReference type="ARBA" id="ARBA00011901"/>
    </source>
</evidence>
<dbReference type="EMBL" id="BSFK01000005">
    <property type="protein sequence ID" value="GLK76046.1"/>
    <property type="molecule type" value="Genomic_DNA"/>
</dbReference>
<dbReference type="InterPro" id="IPR002477">
    <property type="entry name" value="Peptidoglycan-bd-like"/>
</dbReference>
<evidence type="ECO:0000313" key="7">
    <source>
        <dbReference type="EMBL" id="GLK76046.1"/>
    </source>
</evidence>
<evidence type="ECO:0000256" key="1">
    <source>
        <dbReference type="ARBA" id="ARBA00001561"/>
    </source>
</evidence>
<dbReference type="InterPro" id="IPR036505">
    <property type="entry name" value="Amidase/PGRP_sf"/>
</dbReference>
<protein>
    <recommendedName>
        <fullName evidence="3">N-acetylmuramoyl-L-alanine amidase</fullName>
        <ecNumber evidence="3">3.5.1.28</ecNumber>
    </recommendedName>
</protein>
<reference evidence="7" key="2">
    <citation type="submission" date="2023-01" db="EMBL/GenBank/DDBJ databases">
        <authorList>
            <person name="Sun Q."/>
            <person name="Evtushenko L."/>
        </authorList>
    </citation>
    <scope>NUCLEOTIDE SEQUENCE</scope>
    <source>
        <strain evidence="7">VKM B-2555</strain>
    </source>
</reference>
<keyword evidence="8" id="KW-1185">Reference proteome</keyword>
<comment type="similarity">
    <text evidence="2">Belongs to the N-acetylmuramoyl-L-alanine amidase 2 family.</text>
</comment>